<dbReference type="EMBL" id="JBHSSJ010000018">
    <property type="protein sequence ID" value="MFC6275837.1"/>
    <property type="molecule type" value="Genomic_DNA"/>
</dbReference>
<comment type="caution">
    <text evidence="5">The sequence shown here is derived from an EMBL/GenBank/DDBJ whole genome shotgun (WGS) entry which is preliminary data.</text>
</comment>
<evidence type="ECO:0000256" key="2">
    <source>
        <dbReference type="ARBA" id="ARBA00022741"/>
    </source>
</evidence>
<evidence type="ECO:0000313" key="6">
    <source>
        <dbReference type="Proteomes" id="UP001596191"/>
    </source>
</evidence>
<dbReference type="SMART" id="SM00382">
    <property type="entry name" value="AAA"/>
    <property type="match status" value="1"/>
</dbReference>
<dbReference type="RefSeq" id="WP_382336257.1">
    <property type="nucleotide sequence ID" value="NZ_JBHSSJ010000018.1"/>
</dbReference>
<keyword evidence="2" id="KW-0547">Nucleotide-binding</keyword>
<reference evidence="6" key="1">
    <citation type="journal article" date="2019" name="Int. J. Syst. Evol. Microbiol.">
        <title>The Global Catalogue of Microorganisms (GCM) 10K type strain sequencing project: providing services to taxonomists for standard genome sequencing and annotation.</title>
        <authorList>
            <consortium name="The Broad Institute Genomics Platform"/>
            <consortium name="The Broad Institute Genome Sequencing Center for Infectious Disease"/>
            <person name="Wu L."/>
            <person name="Ma J."/>
        </authorList>
    </citation>
    <scope>NUCLEOTIDE SEQUENCE [LARGE SCALE GENOMIC DNA]</scope>
    <source>
        <strain evidence="6">CCM 8907</strain>
    </source>
</reference>
<dbReference type="InterPro" id="IPR027417">
    <property type="entry name" value="P-loop_NTPase"/>
</dbReference>
<protein>
    <submittedName>
        <fullName evidence="5">Competence type IV pilus ATPase ComGA</fullName>
    </submittedName>
</protein>
<dbReference type="PANTHER" id="PTHR30258">
    <property type="entry name" value="TYPE II SECRETION SYSTEM PROTEIN GSPE-RELATED"/>
    <property type="match status" value="1"/>
</dbReference>
<dbReference type="PANTHER" id="PTHR30258:SF2">
    <property type="entry name" value="COMG OPERON PROTEIN 1"/>
    <property type="match status" value="1"/>
</dbReference>
<accession>A0ABW1TQU0</accession>
<comment type="similarity">
    <text evidence="1">Belongs to the GSP E family.</text>
</comment>
<keyword evidence="3" id="KW-0067">ATP-binding</keyword>
<dbReference type="CDD" id="cd01129">
    <property type="entry name" value="PulE-GspE-like"/>
    <property type="match status" value="1"/>
</dbReference>
<evidence type="ECO:0000256" key="1">
    <source>
        <dbReference type="ARBA" id="ARBA00006611"/>
    </source>
</evidence>
<dbReference type="InterPro" id="IPR047667">
    <property type="entry name" value="ATPase_ComGA"/>
</dbReference>
<dbReference type="Gene3D" id="3.30.450.90">
    <property type="match status" value="1"/>
</dbReference>
<gene>
    <name evidence="5" type="primary">comGA</name>
    <name evidence="5" type="ORF">ACFQET_10145</name>
</gene>
<organism evidence="5 6">
    <name type="scientific">Levilactobacillus tangyuanensis</name>
    <dbReference type="NCBI Taxonomy" id="2486021"/>
    <lineage>
        <taxon>Bacteria</taxon>
        <taxon>Bacillati</taxon>
        <taxon>Bacillota</taxon>
        <taxon>Bacilli</taxon>
        <taxon>Lactobacillales</taxon>
        <taxon>Lactobacillaceae</taxon>
        <taxon>Levilactobacillus</taxon>
    </lineage>
</organism>
<dbReference type="SUPFAM" id="SSF52540">
    <property type="entry name" value="P-loop containing nucleoside triphosphate hydrolases"/>
    <property type="match status" value="1"/>
</dbReference>
<dbReference type="Pfam" id="PF00437">
    <property type="entry name" value="T2SSE"/>
    <property type="match status" value="1"/>
</dbReference>
<name>A0ABW1TQU0_9LACO</name>
<proteinExistence type="inferred from homology"/>
<dbReference type="Proteomes" id="UP001596191">
    <property type="component" value="Unassembled WGS sequence"/>
</dbReference>
<evidence type="ECO:0000256" key="3">
    <source>
        <dbReference type="ARBA" id="ARBA00022840"/>
    </source>
</evidence>
<sequence>MDVVEVLVRELFEAAIRQHVSDIYIGRHGDMVWIQLRQVNTVSLWREISPTIGEQVLTYLKFQANMAVSERRRPQVGALDWQMGSQTVECRLSAVGDYAGSETLVIRLIFDRTTTVSHYLRPEQSAELKRLVQRRGLFLFAGPTGSGKTTTMYRLARQLNVAAVVLSIEDPVEIREDLFTQLQVNPAAGMTYSALIKVALRQRPDVLILGEIRDAETASAAINAALSGHLVLSTVHARSAGGTIARLLALGVTGEQLQQVLTAACYQRLIPMVNDEIGVLMDILSEQQLFAGTTVMTEGWRQALGRAEKVGQISAETTKKFWHG</sequence>
<keyword evidence="6" id="KW-1185">Reference proteome</keyword>
<evidence type="ECO:0000259" key="4">
    <source>
        <dbReference type="PROSITE" id="PS00662"/>
    </source>
</evidence>
<dbReference type="NCBIfam" id="NF041000">
    <property type="entry name" value="ATPase_ComGA"/>
    <property type="match status" value="1"/>
</dbReference>
<feature type="domain" description="Bacterial type II secretion system protein E" evidence="4">
    <location>
        <begin position="200"/>
        <end position="214"/>
    </location>
</feature>
<dbReference type="InterPro" id="IPR001482">
    <property type="entry name" value="T2SS/T4SS_dom"/>
</dbReference>
<dbReference type="InterPro" id="IPR003593">
    <property type="entry name" value="AAA+_ATPase"/>
</dbReference>
<dbReference type="Gene3D" id="3.40.50.300">
    <property type="entry name" value="P-loop containing nucleotide triphosphate hydrolases"/>
    <property type="match status" value="1"/>
</dbReference>
<evidence type="ECO:0000313" key="5">
    <source>
        <dbReference type="EMBL" id="MFC6275837.1"/>
    </source>
</evidence>
<dbReference type="PROSITE" id="PS00662">
    <property type="entry name" value="T2SP_E"/>
    <property type="match status" value="1"/>
</dbReference>